<dbReference type="EMBL" id="MOMC01000044">
    <property type="protein sequence ID" value="ONH27780.1"/>
    <property type="molecule type" value="Genomic_DNA"/>
</dbReference>
<protein>
    <submittedName>
        <fullName evidence="2">Uncharacterized protein</fullName>
    </submittedName>
</protein>
<sequence length="88" mass="8749">MPHFFLLLGRDVACASVLAAADFSALVALLLARILPAAEAAFTPVCPVLAGACDSALAAAVFPVFLVFLGASLLVSVLLAAVAALAPV</sequence>
<comment type="caution">
    <text evidence="2">The sequence shown here is derived from an EMBL/GenBank/DDBJ whole genome shotgun (WGS) entry which is preliminary data.</text>
</comment>
<evidence type="ECO:0000256" key="1">
    <source>
        <dbReference type="SAM" id="Phobius"/>
    </source>
</evidence>
<keyword evidence="1" id="KW-0812">Transmembrane</keyword>
<accession>A0A1V2I7F3</accession>
<name>A0A1V2I7F3_9ACTN</name>
<feature type="transmembrane region" description="Helical" evidence="1">
    <location>
        <begin position="12"/>
        <end position="35"/>
    </location>
</feature>
<dbReference type="Proteomes" id="UP000188929">
    <property type="component" value="Unassembled WGS sequence"/>
</dbReference>
<reference evidence="3" key="1">
    <citation type="submission" date="2016-10" db="EMBL/GenBank/DDBJ databases">
        <title>Frankia sp. NRRL B-16386 Genome sequencing.</title>
        <authorList>
            <person name="Ghodhbane-Gtari F."/>
            <person name="Swanson E."/>
            <person name="Gueddou A."/>
            <person name="Hezbri K."/>
            <person name="Ktari K."/>
            <person name="Nouioui I."/>
            <person name="Morris K."/>
            <person name="Simpson S."/>
            <person name="Abebe-Akele F."/>
            <person name="Thomas K."/>
            <person name="Gtari M."/>
            <person name="Tisa L.S."/>
        </authorList>
    </citation>
    <scope>NUCLEOTIDE SEQUENCE [LARGE SCALE GENOMIC DNA]</scope>
    <source>
        <strain evidence="3">NRRL B-16386</strain>
    </source>
</reference>
<gene>
    <name evidence="2" type="ORF">BL253_21350</name>
</gene>
<feature type="transmembrane region" description="Helical" evidence="1">
    <location>
        <begin position="55"/>
        <end position="86"/>
    </location>
</feature>
<keyword evidence="1" id="KW-0472">Membrane</keyword>
<evidence type="ECO:0000313" key="2">
    <source>
        <dbReference type="EMBL" id="ONH27780.1"/>
    </source>
</evidence>
<evidence type="ECO:0000313" key="3">
    <source>
        <dbReference type="Proteomes" id="UP000188929"/>
    </source>
</evidence>
<proteinExistence type="predicted"/>
<keyword evidence="1" id="KW-1133">Transmembrane helix</keyword>
<organism evidence="2 3">
    <name type="scientific">Pseudofrankia asymbiotica</name>
    <dbReference type="NCBI Taxonomy" id="1834516"/>
    <lineage>
        <taxon>Bacteria</taxon>
        <taxon>Bacillati</taxon>
        <taxon>Actinomycetota</taxon>
        <taxon>Actinomycetes</taxon>
        <taxon>Frankiales</taxon>
        <taxon>Frankiaceae</taxon>
        <taxon>Pseudofrankia</taxon>
    </lineage>
</organism>
<dbReference type="AlphaFoldDB" id="A0A1V2I7F3"/>
<keyword evidence="3" id="KW-1185">Reference proteome</keyword>